<feature type="region of interest" description="Disordered" evidence="10">
    <location>
        <begin position="444"/>
        <end position="481"/>
    </location>
</feature>
<dbReference type="InterPro" id="IPR011009">
    <property type="entry name" value="Kinase-like_dom_sf"/>
</dbReference>
<sequence length="864" mass="97519">MSSINAFVSWPDAPLTNSLVRKALNHVSFPLSFIAEDQVKSVSSTSLLQWCTYDDIDHELVHFKRETVLSSSYTFRKALIRKHFLSRIIQSYTTKKSGSILKNAVPRTFEIEISFADELDELWTDELWELGAELDSTKSWWILKPGMADRGAGIRIFHSKEGLQEIFEEFEEESDKENEGDEDTEGAAATSAVVTSQLRHFVIQEYIDTPLLFDPTETIIENAKIDDLVGRKFHLRVYCIAKGEIELYVYDRILALFSSAPYISLSAGESADQEADIDLRPHLTNTSLQTEFGESNVRLLDELENCRILSGEEGMKFTSSDIKALQSDVAEVLGDVFKAALQNPVHFQALPNAFELYGVDFVVSHEPSNTDKKFHVKLLEINAEPAIELTGPRLTWVLENLFKTIAEVCIEPFFTQKAEETEPWNVGETKYNFIKCLDENVRGMKSGPSTPSKKRSKWDEDGDEDPPFVPQPKRRIKHKPPKVIEDSKEILPAHSNPPVPISKPLHNVFVPSRTRHPPILPSRSVYSYERLNQIEEGSYGVVFRARDKKTGDIVALKKLKLDEEKNGFPITALREIYALMSCRHDNVVGIREVVVGDTLTQVFVVMDFIEHDLKSLLTLMPSPFLQSEIKTLMIQLLSAVNHCHENWILHRDLKTSNLLMNNRGTIKVADFGLARRYGDPVGVGGMTQLVVTLWYRAPEILLGATTYSTAVDLWSVGCIFAELLLKEPLFQAHGELELISMIFKLLGPPTKHSWPDYSSLPLAKTLSLPSPQPHQFRQKFPYLSSVGLDLLMSLLTYDPEQRISAKDALQHPYFTESPLPKHPDLFGSFPSAAAGEKRRKPYESPTAPRGANYGVFDELNKPGT</sequence>
<dbReference type="PROSITE" id="PS51221">
    <property type="entry name" value="TTL"/>
    <property type="match status" value="1"/>
</dbReference>
<proteinExistence type="inferred from homology"/>
<dbReference type="GO" id="GO:0004693">
    <property type="term" value="F:cyclin-dependent protein serine/threonine kinase activity"/>
    <property type="evidence" value="ECO:0007669"/>
    <property type="project" value="UniProtKB-EC"/>
</dbReference>
<dbReference type="InterPro" id="IPR008271">
    <property type="entry name" value="Ser/Thr_kinase_AS"/>
</dbReference>
<evidence type="ECO:0000256" key="3">
    <source>
        <dbReference type="ARBA" id="ARBA00022527"/>
    </source>
</evidence>
<dbReference type="PROSITE" id="PS50011">
    <property type="entry name" value="PROTEIN_KINASE_DOM"/>
    <property type="match status" value="1"/>
</dbReference>
<protein>
    <recommendedName>
        <fullName evidence="2">cyclin-dependent kinase</fullName>
        <ecNumber evidence="2">2.7.11.22</ecNumber>
    </recommendedName>
</protein>
<dbReference type="EC" id="2.7.11.22" evidence="2"/>
<evidence type="ECO:0000256" key="1">
    <source>
        <dbReference type="ARBA" id="ARBA00006485"/>
    </source>
</evidence>
<accession>A0A409XFP5</accession>
<comment type="caution">
    <text evidence="12">The sequence shown here is derived from an EMBL/GenBank/DDBJ whole genome shotgun (WGS) entry which is preliminary data.</text>
</comment>
<name>A0A409XFP5_PSICY</name>
<keyword evidence="6" id="KW-0418">Kinase</keyword>
<evidence type="ECO:0000256" key="10">
    <source>
        <dbReference type="SAM" id="MobiDB-lite"/>
    </source>
</evidence>
<evidence type="ECO:0000256" key="9">
    <source>
        <dbReference type="ARBA" id="ARBA00048367"/>
    </source>
</evidence>
<dbReference type="FunFam" id="1.10.510.10:FF:000211">
    <property type="entry name" value="Cyclin-dependent kinase G-2"/>
    <property type="match status" value="1"/>
</dbReference>
<dbReference type="AlphaFoldDB" id="A0A409XFP5"/>
<dbReference type="EMBL" id="NHYD01001858">
    <property type="protein sequence ID" value="PPQ89603.1"/>
    <property type="molecule type" value="Genomic_DNA"/>
</dbReference>
<dbReference type="SUPFAM" id="SSF56059">
    <property type="entry name" value="Glutathione synthetase ATP-binding domain-like"/>
    <property type="match status" value="1"/>
</dbReference>
<dbReference type="CDD" id="cd07843">
    <property type="entry name" value="STKc_CDC2L1"/>
    <property type="match status" value="1"/>
</dbReference>
<evidence type="ECO:0000256" key="7">
    <source>
        <dbReference type="ARBA" id="ARBA00022840"/>
    </source>
</evidence>
<dbReference type="SMART" id="SM00220">
    <property type="entry name" value="S_TKc"/>
    <property type="match status" value="1"/>
</dbReference>
<keyword evidence="7" id="KW-0067">ATP-binding</keyword>
<feature type="region of interest" description="Disordered" evidence="10">
    <location>
        <begin position="825"/>
        <end position="864"/>
    </location>
</feature>
<comment type="catalytic activity">
    <reaction evidence="9">
        <text>L-seryl-[protein] + ATP = O-phospho-L-seryl-[protein] + ADP + H(+)</text>
        <dbReference type="Rhea" id="RHEA:17989"/>
        <dbReference type="Rhea" id="RHEA-COMP:9863"/>
        <dbReference type="Rhea" id="RHEA-COMP:11604"/>
        <dbReference type="ChEBI" id="CHEBI:15378"/>
        <dbReference type="ChEBI" id="CHEBI:29999"/>
        <dbReference type="ChEBI" id="CHEBI:30616"/>
        <dbReference type="ChEBI" id="CHEBI:83421"/>
        <dbReference type="ChEBI" id="CHEBI:456216"/>
        <dbReference type="EC" id="2.7.11.22"/>
    </reaction>
</comment>
<dbReference type="Gene3D" id="3.30.470.20">
    <property type="entry name" value="ATP-grasp fold, B domain"/>
    <property type="match status" value="1"/>
</dbReference>
<dbReference type="GO" id="GO:0005524">
    <property type="term" value="F:ATP binding"/>
    <property type="evidence" value="ECO:0007669"/>
    <property type="project" value="UniProtKB-KW"/>
</dbReference>
<comment type="similarity">
    <text evidence="1">Belongs to the protein kinase superfamily. CMGC Ser/Thr protein kinase family. CDC2/CDKX subfamily.</text>
</comment>
<dbReference type="Pfam" id="PF03133">
    <property type="entry name" value="TTL"/>
    <property type="match status" value="1"/>
</dbReference>
<evidence type="ECO:0000313" key="12">
    <source>
        <dbReference type="EMBL" id="PPQ89603.1"/>
    </source>
</evidence>
<dbReference type="Gene3D" id="3.30.200.20">
    <property type="entry name" value="Phosphorylase Kinase, domain 1"/>
    <property type="match status" value="1"/>
</dbReference>
<dbReference type="PANTHER" id="PTHR47551:SF1">
    <property type="entry name" value="TUBULIN--TYROSINE LIGASE PBY1-RELATED"/>
    <property type="match status" value="1"/>
</dbReference>
<feature type="compositionally biased region" description="Basic residues" evidence="10">
    <location>
        <begin position="472"/>
        <end position="481"/>
    </location>
</feature>
<dbReference type="Proteomes" id="UP000283269">
    <property type="component" value="Unassembled WGS sequence"/>
</dbReference>
<dbReference type="InterPro" id="IPR045267">
    <property type="entry name" value="CDK11/PITSLRE_STKc"/>
</dbReference>
<evidence type="ECO:0000256" key="2">
    <source>
        <dbReference type="ARBA" id="ARBA00012425"/>
    </source>
</evidence>
<dbReference type="SUPFAM" id="SSF56112">
    <property type="entry name" value="Protein kinase-like (PK-like)"/>
    <property type="match status" value="1"/>
</dbReference>
<dbReference type="Pfam" id="PF00069">
    <property type="entry name" value="Pkinase"/>
    <property type="match status" value="1"/>
</dbReference>
<dbReference type="PANTHER" id="PTHR47551">
    <property type="entry name" value="TUBULIN--TYROSINE LIGASE PBY1-RELATED"/>
    <property type="match status" value="1"/>
</dbReference>
<gene>
    <name evidence="12" type="ORF">CVT25_012348</name>
</gene>
<keyword evidence="5" id="KW-0547">Nucleotide-binding</keyword>
<dbReference type="FunFam" id="3.30.200.20:FF:000054">
    <property type="entry name" value="Cyclin-dependent kinase 11B"/>
    <property type="match status" value="1"/>
</dbReference>
<keyword evidence="4" id="KW-0808">Transferase</keyword>
<reference evidence="12 13" key="1">
    <citation type="journal article" date="2018" name="Evol. Lett.">
        <title>Horizontal gene cluster transfer increased hallucinogenic mushroom diversity.</title>
        <authorList>
            <person name="Reynolds H.T."/>
            <person name="Vijayakumar V."/>
            <person name="Gluck-Thaler E."/>
            <person name="Korotkin H.B."/>
            <person name="Matheny P.B."/>
            <person name="Slot J.C."/>
        </authorList>
    </citation>
    <scope>NUCLEOTIDE SEQUENCE [LARGE SCALE GENOMIC DNA]</scope>
    <source>
        <strain evidence="12 13">2631</strain>
    </source>
</reference>
<dbReference type="Gene3D" id="1.10.510.10">
    <property type="entry name" value="Transferase(Phosphotransferase) domain 1"/>
    <property type="match status" value="1"/>
</dbReference>
<dbReference type="GO" id="GO:0000932">
    <property type="term" value="C:P-body"/>
    <property type="evidence" value="ECO:0007669"/>
    <property type="project" value="TreeGrafter"/>
</dbReference>
<dbReference type="InterPro" id="IPR004344">
    <property type="entry name" value="TTL/TTLL_fam"/>
</dbReference>
<evidence type="ECO:0000256" key="4">
    <source>
        <dbReference type="ARBA" id="ARBA00022679"/>
    </source>
</evidence>
<evidence type="ECO:0000259" key="11">
    <source>
        <dbReference type="PROSITE" id="PS50011"/>
    </source>
</evidence>
<evidence type="ECO:0000256" key="5">
    <source>
        <dbReference type="ARBA" id="ARBA00022741"/>
    </source>
</evidence>
<evidence type="ECO:0000256" key="8">
    <source>
        <dbReference type="ARBA" id="ARBA00047811"/>
    </source>
</evidence>
<dbReference type="PROSITE" id="PS00108">
    <property type="entry name" value="PROTEIN_KINASE_ST"/>
    <property type="match status" value="1"/>
</dbReference>
<dbReference type="InterPro" id="IPR000719">
    <property type="entry name" value="Prot_kinase_dom"/>
</dbReference>
<keyword evidence="13" id="KW-1185">Reference proteome</keyword>
<evidence type="ECO:0000256" key="6">
    <source>
        <dbReference type="ARBA" id="ARBA00022777"/>
    </source>
</evidence>
<organism evidence="12 13">
    <name type="scientific">Psilocybe cyanescens</name>
    <dbReference type="NCBI Taxonomy" id="93625"/>
    <lineage>
        <taxon>Eukaryota</taxon>
        <taxon>Fungi</taxon>
        <taxon>Dikarya</taxon>
        <taxon>Basidiomycota</taxon>
        <taxon>Agaricomycotina</taxon>
        <taxon>Agaricomycetes</taxon>
        <taxon>Agaricomycetidae</taxon>
        <taxon>Agaricales</taxon>
        <taxon>Agaricineae</taxon>
        <taxon>Strophariaceae</taxon>
        <taxon>Psilocybe</taxon>
    </lineage>
</organism>
<feature type="domain" description="Protein kinase" evidence="11">
    <location>
        <begin position="528"/>
        <end position="814"/>
    </location>
</feature>
<dbReference type="OrthoDB" id="1732493at2759"/>
<dbReference type="InterPro" id="IPR027746">
    <property type="entry name" value="TTL"/>
</dbReference>
<evidence type="ECO:0000313" key="13">
    <source>
        <dbReference type="Proteomes" id="UP000283269"/>
    </source>
</evidence>
<comment type="catalytic activity">
    <reaction evidence="8">
        <text>L-threonyl-[protein] + ATP = O-phospho-L-threonyl-[protein] + ADP + H(+)</text>
        <dbReference type="Rhea" id="RHEA:46608"/>
        <dbReference type="Rhea" id="RHEA-COMP:11060"/>
        <dbReference type="Rhea" id="RHEA-COMP:11605"/>
        <dbReference type="ChEBI" id="CHEBI:15378"/>
        <dbReference type="ChEBI" id="CHEBI:30013"/>
        <dbReference type="ChEBI" id="CHEBI:30616"/>
        <dbReference type="ChEBI" id="CHEBI:61977"/>
        <dbReference type="ChEBI" id="CHEBI:456216"/>
        <dbReference type="EC" id="2.7.11.22"/>
    </reaction>
</comment>
<keyword evidence="3" id="KW-0723">Serine/threonine-protein kinase</keyword>
<dbReference type="STRING" id="93625.A0A409XFP5"/>
<dbReference type="InParanoid" id="A0A409XFP5"/>